<accession>A0A5B7DM35</accession>
<evidence type="ECO:0000313" key="2">
    <source>
        <dbReference type="Proteomes" id="UP000324222"/>
    </source>
</evidence>
<gene>
    <name evidence="1" type="ORF">E2C01_015111</name>
</gene>
<comment type="caution">
    <text evidence="1">The sequence shown here is derived from an EMBL/GenBank/DDBJ whole genome shotgun (WGS) entry which is preliminary data.</text>
</comment>
<dbReference type="AlphaFoldDB" id="A0A5B7DM35"/>
<dbReference type="EMBL" id="VSRR010001051">
    <property type="protein sequence ID" value="MPC22104.1"/>
    <property type="molecule type" value="Genomic_DNA"/>
</dbReference>
<dbReference type="Proteomes" id="UP000324222">
    <property type="component" value="Unassembled WGS sequence"/>
</dbReference>
<protein>
    <submittedName>
        <fullName evidence="1">Uncharacterized protein</fullName>
    </submittedName>
</protein>
<organism evidence="1 2">
    <name type="scientific">Portunus trituberculatus</name>
    <name type="common">Swimming crab</name>
    <name type="synonym">Neptunus trituberculatus</name>
    <dbReference type="NCBI Taxonomy" id="210409"/>
    <lineage>
        <taxon>Eukaryota</taxon>
        <taxon>Metazoa</taxon>
        <taxon>Ecdysozoa</taxon>
        <taxon>Arthropoda</taxon>
        <taxon>Crustacea</taxon>
        <taxon>Multicrustacea</taxon>
        <taxon>Malacostraca</taxon>
        <taxon>Eumalacostraca</taxon>
        <taxon>Eucarida</taxon>
        <taxon>Decapoda</taxon>
        <taxon>Pleocyemata</taxon>
        <taxon>Brachyura</taxon>
        <taxon>Eubrachyura</taxon>
        <taxon>Portunoidea</taxon>
        <taxon>Portunidae</taxon>
        <taxon>Portuninae</taxon>
        <taxon>Portunus</taxon>
    </lineage>
</organism>
<sequence>MFEFASLSGRCKMSFARVTCGAGQKCGSSGGAAGLSRGLPASPRQALLLHSLTCAGNLFLNSAGKTIHYGEQIFLNCRGRSKGGWKLKLCRASEPPSYARGAWPGATGRNNSSAVNVMGCRGEREEERVSTADGGQRDAVLARCFELRAGEAAAPLRINFHVLRNSGVTSLSPTGVSTPGPPPPITRALHHCYLGHTSASSHP</sequence>
<keyword evidence="2" id="KW-1185">Reference proteome</keyword>
<proteinExistence type="predicted"/>
<evidence type="ECO:0000313" key="1">
    <source>
        <dbReference type="EMBL" id="MPC22104.1"/>
    </source>
</evidence>
<reference evidence="1 2" key="1">
    <citation type="submission" date="2019-05" db="EMBL/GenBank/DDBJ databases">
        <title>Another draft genome of Portunus trituberculatus and its Hox gene families provides insights of decapod evolution.</title>
        <authorList>
            <person name="Jeong J.-H."/>
            <person name="Song I."/>
            <person name="Kim S."/>
            <person name="Choi T."/>
            <person name="Kim D."/>
            <person name="Ryu S."/>
            <person name="Kim W."/>
        </authorList>
    </citation>
    <scope>NUCLEOTIDE SEQUENCE [LARGE SCALE GENOMIC DNA]</scope>
    <source>
        <tissue evidence="1">Muscle</tissue>
    </source>
</reference>
<name>A0A5B7DM35_PORTR</name>